<evidence type="ECO:0000256" key="5">
    <source>
        <dbReference type="ARBA" id="ARBA00022801"/>
    </source>
</evidence>
<dbReference type="RefSeq" id="WP_288200040.1">
    <property type="nucleotide sequence ID" value="NZ_LT608334.1"/>
</dbReference>
<dbReference type="Gene3D" id="3.40.50.1010">
    <property type="entry name" value="5'-nuclease"/>
    <property type="match status" value="1"/>
</dbReference>
<dbReference type="EC" id="3.1.-.-" evidence="8"/>
<evidence type="ECO:0000259" key="9">
    <source>
        <dbReference type="Pfam" id="PF01850"/>
    </source>
</evidence>
<feature type="domain" description="PIN" evidence="9">
    <location>
        <begin position="4"/>
        <end position="121"/>
    </location>
</feature>
<dbReference type="GO" id="GO:0090729">
    <property type="term" value="F:toxin activity"/>
    <property type="evidence" value="ECO:0007669"/>
    <property type="project" value="UniProtKB-KW"/>
</dbReference>
<proteinExistence type="inferred from homology"/>
<dbReference type="HAMAP" id="MF_00265">
    <property type="entry name" value="VapC_Nob1"/>
    <property type="match status" value="1"/>
</dbReference>
<keyword evidence="6 8" id="KW-0460">Magnesium</keyword>
<dbReference type="GO" id="GO:0004540">
    <property type="term" value="F:RNA nuclease activity"/>
    <property type="evidence" value="ECO:0007669"/>
    <property type="project" value="InterPro"/>
</dbReference>
<dbReference type="EMBL" id="FMJD01000005">
    <property type="protein sequence ID" value="SCM75287.1"/>
    <property type="molecule type" value="Genomic_DNA"/>
</dbReference>
<keyword evidence="4 8" id="KW-0479">Metal-binding</keyword>
<keyword evidence="5 8" id="KW-0378">Hydrolase</keyword>
<dbReference type="GO" id="GO:0000287">
    <property type="term" value="F:magnesium ion binding"/>
    <property type="evidence" value="ECO:0007669"/>
    <property type="project" value="UniProtKB-UniRule"/>
</dbReference>
<organism evidence="10">
    <name type="scientific">uncultured Pleomorphomonas sp</name>
    <dbReference type="NCBI Taxonomy" id="442121"/>
    <lineage>
        <taxon>Bacteria</taxon>
        <taxon>Pseudomonadati</taxon>
        <taxon>Pseudomonadota</taxon>
        <taxon>Alphaproteobacteria</taxon>
        <taxon>Hyphomicrobiales</taxon>
        <taxon>Pleomorphomonadaceae</taxon>
        <taxon>Pleomorphomonas</taxon>
        <taxon>environmental samples</taxon>
    </lineage>
</organism>
<dbReference type="PANTHER" id="PTHR33653">
    <property type="entry name" value="RIBONUCLEASE VAPC2"/>
    <property type="match status" value="1"/>
</dbReference>
<dbReference type="InterPro" id="IPR050556">
    <property type="entry name" value="Type_II_TA_system_RNase"/>
</dbReference>
<evidence type="ECO:0000256" key="7">
    <source>
        <dbReference type="ARBA" id="ARBA00038093"/>
    </source>
</evidence>
<dbReference type="InterPro" id="IPR029060">
    <property type="entry name" value="PIN-like_dom_sf"/>
</dbReference>
<dbReference type="InterPro" id="IPR002716">
    <property type="entry name" value="PIN_dom"/>
</dbReference>
<evidence type="ECO:0000313" key="10">
    <source>
        <dbReference type="EMBL" id="SCM75287.1"/>
    </source>
</evidence>
<accession>A0A212LCS3</accession>
<comment type="cofactor">
    <cofactor evidence="1 8">
        <name>Mg(2+)</name>
        <dbReference type="ChEBI" id="CHEBI:18420"/>
    </cofactor>
</comment>
<dbReference type="CDD" id="cd18746">
    <property type="entry name" value="PIN_VapC4-5_FitB-like"/>
    <property type="match status" value="1"/>
</dbReference>
<evidence type="ECO:0000256" key="4">
    <source>
        <dbReference type="ARBA" id="ARBA00022723"/>
    </source>
</evidence>
<feature type="binding site" evidence="8">
    <location>
        <position position="102"/>
    </location>
    <ligand>
        <name>Mg(2+)</name>
        <dbReference type="ChEBI" id="CHEBI:18420"/>
    </ligand>
</feature>
<keyword evidence="8" id="KW-0800">Toxin</keyword>
<comment type="function">
    <text evidence="8">Toxic component of a toxin-antitoxin (TA) system. An RNase.</text>
</comment>
<reference evidence="10" key="1">
    <citation type="submission" date="2016-08" db="EMBL/GenBank/DDBJ databases">
        <authorList>
            <person name="Seilhamer J.J."/>
        </authorList>
    </citation>
    <scope>NUCLEOTIDE SEQUENCE</scope>
    <source>
        <strain evidence="10">86</strain>
    </source>
</reference>
<evidence type="ECO:0000256" key="1">
    <source>
        <dbReference type="ARBA" id="ARBA00001946"/>
    </source>
</evidence>
<gene>
    <name evidence="8 10" type="primary">vapC</name>
    <name evidence="10" type="ORF">KL86PLE_130688</name>
</gene>
<keyword evidence="2 8" id="KW-1277">Toxin-antitoxin system</keyword>
<name>A0A212LCS3_9HYPH</name>
<dbReference type="InterPro" id="IPR022907">
    <property type="entry name" value="VapC_family"/>
</dbReference>
<dbReference type="Pfam" id="PF01850">
    <property type="entry name" value="PIN"/>
    <property type="match status" value="1"/>
</dbReference>
<feature type="binding site" evidence="8">
    <location>
        <position position="6"/>
    </location>
    <ligand>
        <name>Mg(2+)</name>
        <dbReference type="ChEBI" id="CHEBI:18420"/>
    </ligand>
</feature>
<evidence type="ECO:0000256" key="2">
    <source>
        <dbReference type="ARBA" id="ARBA00022649"/>
    </source>
</evidence>
<comment type="similarity">
    <text evidence="7 8">Belongs to the PINc/VapC protein family.</text>
</comment>
<sequence length="137" mass="15551">MRFLLDTNIISEIRKQERCDANVMRWFCAVDSGSLFLSVLVIGEIRRGAEMLRERDLRRFEAIDHWLADVKLAFEGRILDIDVTVAEEWGRLGMRRSLPVIDGLLAATARIHALTLVTRNTSDVADLDIALVNPFLA</sequence>
<dbReference type="PANTHER" id="PTHR33653:SF1">
    <property type="entry name" value="RIBONUCLEASE VAPC2"/>
    <property type="match status" value="1"/>
</dbReference>
<keyword evidence="3 8" id="KW-0540">Nuclease</keyword>
<dbReference type="AlphaFoldDB" id="A0A212LCS3"/>
<dbReference type="SUPFAM" id="SSF88723">
    <property type="entry name" value="PIN domain-like"/>
    <property type="match status" value="1"/>
</dbReference>
<protein>
    <recommendedName>
        <fullName evidence="8">Ribonuclease VapC</fullName>
        <shortName evidence="8">RNase VapC</shortName>
        <ecNumber evidence="8">3.1.-.-</ecNumber>
    </recommendedName>
    <alternativeName>
        <fullName evidence="8">Toxin VapC</fullName>
    </alternativeName>
</protein>
<dbReference type="GO" id="GO:0016787">
    <property type="term" value="F:hydrolase activity"/>
    <property type="evidence" value="ECO:0007669"/>
    <property type="project" value="UniProtKB-KW"/>
</dbReference>
<evidence type="ECO:0000256" key="6">
    <source>
        <dbReference type="ARBA" id="ARBA00022842"/>
    </source>
</evidence>
<evidence type="ECO:0000256" key="3">
    <source>
        <dbReference type="ARBA" id="ARBA00022722"/>
    </source>
</evidence>
<evidence type="ECO:0000256" key="8">
    <source>
        <dbReference type="HAMAP-Rule" id="MF_00265"/>
    </source>
</evidence>